<dbReference type="STRING" id="464029.SAMN02982989_4876"/>
<dbReference type="InterPro" id="IPR035069">
    <property type="entry name" value="TTHA1013/TTHA0281-like"/>
</dbReference>
<evidence type="ECO:0000313" key="1">
    <source>
        <dbReference type="EMBL" id="SMF06788.1"/>
    </source>
</evidence>
<dbReference type="Proteomes" id="UP000192903">
    <property type="component" value="Unassembled WGS sequence"/>
</dbReference>
<keyword evidence="2" id="KW-1185">Reference proteome</keyword>
<gene>
    <name evidence="1" type="ORF">SAMN02982989_4876</name>
</gene>
<dbReference type="OrthoDB" id="9807959at2"/>
<dbReference type="SUPFAM" id="SSF143100">
    <property type="entry name" value="TTHA1013/TTHA0281-like"/>
    <property type="match status" value="1"/>
</dbReference>
<dbReference type="AlphaFoldDB" id="A0A1X7D174"/>
<dbReference type="Gene3D" id="3.30.160.250">
    <property type="match status" value="1"/>
</dbReference>
<dbReference type="RefSeq" id="WP_085420273.1">
    <property type="nucleotide sequence ID" value="NZ_FXAF01000002.1"/>
</dbReference>
<dbReference type="EMBL" id="FXAF01000002">
    <property type="protein sequence ID" value="SMF06788.1"/>
    <property type="molecule type" value="Genomic_DNA"/>
</dbReference>
<evidence type="ECO:0000313" key="2">
    <source>
        <dbReference type="Proteomes" id="UP000192903"/>
    </source>
</evidence>
<accession>A0A1X7D174</accession>
<protein>
    <submittedName>
        <fullName evidence="1">Antitoxin HicB</fullName>
    </submittedName>
</protein>
<organism evidence="1 2">
    <name type="scientific">Xaviernesmea oryzae</name>
    <dbReference type="NCBI Taxonomy" id="464029"/>
    <lineage>
        <taxon>Bacteria</taxon>
        <taxon>Pseudomonadati</taxon>
        <taxon>Pseudomonadota</taxon>
        <taxon>Alphaproteobacteria</taxon>
        <taxon>Hyphomicrobiales</taxon>
        <taxon>Rhizobiaceae</taxon>
        <taxon>Rhizobium/Agrobacterium group</taxon>
        <taxon>Xaviernesmea</taxon>
    </lineage>
</organism>
<reference evidence="2" key="1">
    <citation type="submission" date="2017-04" db="EMBL/GenBank/DDBJ databases">
        <authorList>
            <person name="Varghese N."/>
            <person name="Submissions S."/>
        </authorList>
    </citation>
    <scope>NUCLEOTIDE SEQUENCE [LARGE SCALE GENOMIC DNA]</scope>
    <source>
        <strain evidence="2">B4P</strain>
    </source>
</reference>
<sequence length="142" mass="15129">MKTYAYAAQFESTETEGGFVVTFPDVPEAITEGGDMTEAREMAADALGVALLTYLELGRPLPDALTEGTMISPDPNVAAKIAVIETFASAGISRSELARRMGKDEKEARRVLDPNVSTKLPLLVQALSAMGRRLVVGLEAAE</sequence>
<name>A0A1X7D174_9HYPH</name>
<proteinExistence type="predicted"/>